<accession>A0A2I2F506</accession>
<evidence type="ECO:0000256" key="2">
    <source>
        <dbReference type="ARBA" id="ARBA00004749"/>
    </source>
</evidence>
<keyword evidence="5" id="KW-0809">Transit peptide</keyword>
<dbReference type="GO" id="GO:0006744">
    <property type="term" value="P:ubiquinone biosynthetic process"/>
    <property type="evidence" value="ECO:0007669"/>
    <property type="project" value="UniProtKB-UniRule"/>
</dbReference>
<proteinExistence type="inferred from homology"/>
<dbReference type="InterPro" id="IPR013718">
    <property type="entry name" value="COQ9_C"/>
</dbReference>
<dbReference type="AlphaFoldDB" id="A0A2I2F506"/>
<dbReference type="GO" id="GO:0008289">
    <property type="term" value="F:lipid binding"/>
    <property type="evidence" value="ECO:0007669"/>
    <property type="project" value="UniProtKB-UniRule"/>
</dbReference>
<comment type="similarity">
    <text evidence="3 8">Belongs to the COQ9 family.</text>
</comment>
<dbReference type="EMBL" id="KZ559159">
    <property type="protein sequence ID" value="PLB35707.1"/>
    <property type="molecule type" value="Genomic_DNA"/>
</dbReference>
<dbReference type="NCBIfam" id="TIGR02396">
    <property type="entry name" value="diverge_rpsU"/>
    <property type="match status" value="1"/>
</dbReference>
<dbReference type="GO" id="GO:0005743">
    <property type="term" value="C:mitochondrial inner membrane"/>
    <property type="evidence" value="ECO:0007669"/>
    <property type="project" value="TreeGrafter"/>
</dbReference>
<evidence type="ECO:0000256" key="6">
    <source>
        <dbReference type="ARBA" id="ARBA00023121"/>
    </source>
</evidence>
<dbReference type="Gene3D" id="1.10.357.10">
    <property type="entry name" value="Tetracycline Repressor, domain 2"/>
    <property type="match status" value="1"/>
</dbReference>
<feature type="domain" description="COQ9 C-terminal" evidence="10">
    <location>
        <begin position="191"/>
        <end position="261"/>
    </location>
</feature>
<keyword evidence="11" id="KW-0830">Ubiquinone</keyword>
<reference evidence="11 12" key="1">
    <citation type="submission" date="2017-12" db="EMBL/GenBank/DDBJ databases">
        <authorList>
            <consortium name="DOE Joint Genome Institute"/>
            <person name="Haridas S."/>
            <person name="Kjaerbolling I."/>
            <person name="Vesth T.C."/>
            <person name="Frisvad J.C."/>
            <person name="Nybo J.L."/>
            <person name="Theobald S."/>
            <person name="Kuo A."/>
            <person name="Bowyer P."/>
            <person name="Matsuda Y."/>
            <person name="Mondo S."/>
            <person name="Lyhne E.K."/>
            <person name="Kogle M.E."/>
            <person name="Clum A."/>
            <person name="Lipzen A."/>
            <person name="Salamov A."/>
            <person name="Ngan C.Y."/>
            <person name="Daum C."/>
            <person name="Chiniquy J."/>
            <person name="Barry K."/>
            <person name="LaButti K."/>
            <person name="Simmons B.A."/>
            <person name="Magnuson J.K."/>
            <person name="Mortensen U.H."/>
            <person name="Larsen T.O."/>
            <person name="Grigoriev I.V."/>
            <person name="Baker S.E."/>
            <person name="Andersen M.R."/>
            <person name="Nordberg H.P."/>
            <person name="Cantor M.N."/>
            <person name="Hua S.X."/>
        </authorList>
    </citation>
    <scope>NUCLEOTIDE SEQUENCE [LARGE SCALE GENOMIC DNA]</scope>
    <source>
        <strain evidence="11 12">CBS 102.13</strain>
    </source>
</reference>
<dbReference type="GeneID" id="36526563"/>
<evidence type="ECO:0000256" key="7">
    <source>
        <dbReference type="ARBA" id="ARBA00023128"/>
    </source>
</evidence>
<feature type="compositionally biased region" description="Polar residues" evidence="9">
    <location>
        <begin position="25"/>
        <end position="35"/>
    </location>
</feature>
<feature type="region of interest" description="Disordered" evidence="9">
    <location>
        <begin position="25"/>
        <end position="72"/>
    </location>
</feature>
<organism evidence="11 12">
    <name type="scientific">Aspergillus candidus</name>
    <dbReference type="NCBI Taxonomy" id="41067"/>
    <lineage>
        <taxon>Eukaryota</taxon>
        <taxon>Fungi</taxon>
        <taxon>Dikarya</taxon>
        <taxon>Ascomycota</taxon>
        <taxon>Pezizomycotina</taxon>
        <taxon>Eurotiomycetes</taxon>
        <taxon>Eurotiomycetidae</taxon>
        <taxon>Eurotiales</taxon>
        <taxon>Aspergillaceae</taxon>
        <taxon>Aspergillus</taxon>
        <taxon>Aspergillus subgen. Circumdati</taxon>
    </lineage>
</organism>
<keyword evidence="7 8" id="KW-0496">Mitochondrion</keyword>
<evidence type="ECO:0000313" key="12">
    <source>
        <dbReference type="Proteomes" id="UP000234585"/>
    </source>
</evidence>
<name>A0A2I2F506_ASPCN</name>
<dbReference type="Pfam" id="PF08511">
    <property type="entry name" value="COQ9"/>
    <property type="match status" value="1"/>
</dbReference>
<evidence type="ECO:0000256" key="5">
    <source>
        <dbReference type="ARBA" id="ARBA00022946"/>
    </source>
</evidence>
<dbReference type="STRING" id="41067.A0A2I2F506"/>
<keyword evidence="4 8" id="KW-0831">Ubiquinone biosynthesis</keyword>
<dbReference type="InterPro" id="IPR012762">
    <property type="entry name" value="Ubiq_biosynth_COQ9"/>
</dbReference>
<evidence type="ECO:0000256" key="3">
    <source>
        <dbReference type="ARBA" id="ARBA00010766"/>
    </source>
</evidence>
<dbReference type="PANTHER" id="PTHR21427:SF19">
    <property type="entry name" value="UBIQUINONE BIOSYNTHESIS PROTEIN COQ9, MITOCHONDRIAL"/>
    <property type="match status" value="1"/>
</dbReference>
<dbReference type="RefSeq" id="XP_024669719.1">
    <property type="nucleotide sequence ID" value="XM_024819403.1"/>
</dbReference>
<keyword evidence="12" id="KW-1185">Reference proteome</keyword>
<evidence type="ECO:0000256" key="1">
    <source>
        <dbReference type="ARBA" id="ARBA00004173"/>
    </source>
</evidence>
<dbReference type="UniPathway" id="UPA00232"/>
<evidence type="ECO:0000313" key="11">
    <source>
        <dbReference type="EMBL" id="PLB35707.1"/>
    </source>
</evidence>
<protein>
    <recommendedName>
        <fullName evidence="8">Ubiquinone biosynthesis protein</fullName>
    </recommendedName>
</protein>
<dbReference type="OrthoDB" id="619536at2759"/>
<evidence type="ECO:0000256" key="9">
    <source>
        <dbReference type="SAM" id="MobiDB-lite"/>
    </source>
</evidence>
<dbReference type="FunFam" id="1.10.357.10:FF:000004">
    <property type="entry name" value="Ubiquinone biosynthesis protein COQ9, mitochondrial"/>
    <property type="match status" value="1"/>
</dbReference>
<evidence type="ECO:0000256" key="4">
    <source>
        <dbReference type="ARBA" id="ARBA00022688"/>
    </source>
</evidence>
<keyword evidence="6 8" id="KW-0446">Lipid-binding</keyword>
<gene>
    <name evidence="11" type="ORF">BDW47DRAFT_60341</name>
</gene>
<sequence length="290" mass="31891">MAPSTLLAARRPLLTSIASVSRPSRATLRPITQSPRLYHCQHTRPSTPAAPPKTTTLSTPRRKYHSTHQPTLDHEYTNSQTTILTAALRHVPQLGFTRDALTLGARDAGFLDVSVQLLPRGEFDLILFWLASRRGLLRAAVDNGLFRKNGPRELSVEQKTKMLVMERLRMNADVRNQWQDALALMSLPSHVPLSLSELHALSDDILALAGDTSVDASWYTKRLAVSAVYASAEVVLTRDPSPDLTATEAFVERRFEDTQALGDKVGGVKECLGFMGSTALGLGRSWGLKI</sequence>
<evidence type="ECO:0000259" key="10">
    <source>
        <dbReference type="Pfam" id="PF08511"/>
    </source>
</evidence>
<comment type="pathway">
    <text evidence="2 8">Cofactor biosynthesis; ubiquinone biosynthesis.</text>
</comment>
<dbReference type="PANTHER" id="PTHR21427">
    <property type="entry name" value="UBIQUINONE BIOSYNTHESIS PROTEIN COQ9, MITOCHONDRIAL"/>
    <property type="match status" value="1"/>
</dbReference>
<comment type="function">
    <text evidence="8">Membrane-associated protein that warps the membrane surface to access and bind aromatic isoprenes with high specificity, including ubiquinone (CoQ) isoprene intermediates and presents them directly to Coq7, therefore facilitating the Coq7-mediated hydroxylase step. Participates in the biosynthesis of coenzyme Q, also named ubiquinone, an essential lipid-soluble electron transporter for aerobic cellular respiration.</text>
</comment>
<comment type="subcellular location">
    <subcellularLocation>
        <location evidence="1 8">Mitochondrion</location>
    </subcellularLocation>
</comment>
<evidence type="ECO:0000256" key="8">
    <source>
        <dbReference type="RuleBase" id="RU366063"/>
    </source>
</evidence>
<dbReference type="Proteomes" id="UP000234585">
    <property type="component" value="Unassembled WGS sequence"/>
</dbReference>